<gene>
    <name evidence="2" type="ORF">ESCAB7627_4127</name>
</gene>
<reference evidence="2 3" key="1">
    <citation type="submission" date="2008-02" db="EMBL/GenBank/DDBJ databases">
        <title>Annotation of Escherichia albertii TW07627.</title>
        <authorList>
            <person name="Sutton G."/>
            <person name="Whittam T.S."/>
            <person name="Sebastian Y."/>
        </authorList>
    </citation>
    <scope>NUCLEOTIDE SEQUENCE [LARGE SCALE GENOMIC DNA]</scope>
    <source>
        <strain evidence="2 3">TW07627</strain>
    </source>
</reference>
<organism evidence="2 3">
    <name type="scientific">Escherichia albertii (strain TW07627)</name>
    <dbReference type="NCBI Taxonomy" id="502347"/>
    <lineage>
        <taxon>Bacteria</taxon>
        <taxon>Pseudomonadati</taxon>
        <taxon>Pseudomonadota</taxon>
        <taxon>Gammaproteobacteria</taxon>
        <taxon>Enterobacterales</taxon>
        <taxon>Enterobacteriaceae</taxon>
        <taxon>Escherichia</taxon>
    </lineage>
</organism>
<accession>A0ABC9NIJ0</accession>
<feature type="transmembrane region" description="Helical" evidence="1">
    <location>
        <begin position="6"/>
        <end position="28"/>
    </location>
</feature>
<dbReference type="Proteomes" id="UP000003042">
    <property type="component" value="Unassembled WGS sequence"/>
</dbReference>
<evidence type="ECO:0000313" key="2">
    <source>
        <dbReference type="EMBL" id="EDS90105.1"/>
    </source>
</evidence>
<dbReference type="AlphaFoldDB" id="A0ABC9NIJ0"/>
<proteinExistence type="predicted"/>
<evidence type="ECO:0000256" key="1">
    <source>
        <dbReference type="SAM" id="Phobius"/>
    </source>
</evidence>
<comment type="caution">
    <text evidence="2">The sequence shown here is derived from an EMBL/GenBank/DDBJ whole genome shotgun (WGS) entry which is preliminary data.</text>
</comment>
<name>A0ABC9NIJ0_ESCAT</name>
<keyword evidence="1" id="KW-0812">Transmembrane</keyword>
<dbReference type="EMBL" id="ABKX01000016">
    <property type="protein sequence ID" value="EDS90105.1"/>
    <property type="molecule type" value="Genomic_DNA"/>
</dbReference>
<evidence type="ECO:0000313" key="3">
    <source>
        <dbReference type="Proteomes" id="UP000003042"/>
    </source>
</evidence>
<keyword evidence="1" id="KW-1133">Transmembrane helix</keyword>
<keyword evidence="1" id="KW-0472">Membrane</keyword>
<protein>
    <submittedName>
        <fullName evidence="2">Uncharacterized protein</fullName>
    </submittedName>
</protein>
<sequence>MLRKLFIIAVDIVSGGIMMVCQMAFITIGSERIRFIMLIVFCKYNMVNNFAEN</sequence>